<name>A0A1G7E3L7_9FLAO</name>
<keyword evidence="1" id="KW-0805">Transcription regulation</keyword>
<sequence>MITINDIAKEAKVSAGTVDRVIHKRGGVSKKTEAKIKSIIAKHDFQINAIASSLALNKRVQIAVLIPDYDAENTFWKSPMMGILKAKEEVKKIGASVSYFSFNQFDEASYVRQFKEVIAAKPDALLLAPLFGSATKVLAKELDNKEIPYVFLNINLEGCNNLSFIGQDSYMSGFLAGKLMRLSINDKSAIAVMQTRANLDNNHAIYKRIKGFEDYFKANKDTVSLLNINIADLENAAALAEKLEAMLVENPKIEGVYVPNSRVSSFANVINSSKISELVLIGFDGTEENVSCLENEKVAFLISQQPFKEAYEAIKLMVDFLVDQKTLEERIYSPIEILTKENAQFSKHSK</sequence>
<dbReference type="AlphaFoldDB" id="A0A1G7E3L7"/>
<dbReference type="PROSITE" id="PS00356">
    <property type="entry name" value="HTH_LACI_1"/>
    <property type="match status" value="1"/>
</dbReference>
<dbReference type="GO" id="GO:0003700">
    <property type="term" value="F:DNA-binding transcription factor activity"/>
    <property type="evidence" value="ECO:0007669"/>
    <property type="project" value="TreeGrafter"/>
</dbReference>
<evidence type="ECO:0000313" key="6">
    <source>
        <dbReference type="Proteomes" id="UP000182114"/>
    </source>
</evidence>
<organism evidence="5 6">
    <name type="scientific">Cellulophaga baltica</name>
    <dbReference type="NCBI Taxonomy" id="76594"/>
    <lineage>
        <taxon>Bacteria</taxon>
        <taxon>Pseudomonadati</taxon>
        <taxon>Bacteroidota</taxon>
        <taxon>Flavobacteriia</taxon>
        <taxon>Flavobacteriales</taxon>
        <taxon>Flavobacteriaceae</taxon>
        <taxon>Cellulophaga</taxon>
    </lineage>
</organism>
<dbReference type="InterPro" id="IPR000843">
    <property type="entry name" value="HTH_LacI"/>
</dbReference>
<dbReference type="Gene3D" id="3.40.50.2300">
    <property type="match status" value="2"/>
</dbReference>
<dbReference type="Pfam" id="PF00356">
    <property type="entry name" value="LacI"/>
    <property type="match status" value="1"/>
</dbReference>
<keyword evidence="3" id="KW-0804">Transcription</keyword>
<dbReference type="PROSITE" id="PS50932">
    <property type="entry name" value="HTH_LACI_2"/>
    <property type="match status" value="1"/>
</dbReference>
<feature type="domain" description="HTH lacI-type" evidence="4">
    <location>
        <begin position="2"/>
        <end position="56"/>
    </location>
</feature>
<dbReference type="PANTHER" id="PTHR30146:SF144">
    <property type="entry name" value="LACI-FAMILY TRANSCRIPTION REGULATOR"/>
    <property type="match status" value="1"/>
</dbReference>
<dbReference type="GO" id="GO:0000976">
    <property type="term" value="F:transcription cis-regulatory region binding"/>
    <property type="evidence" value="ECO:0007669"/>
    <property type="project" value="TreeGrafter"/>
</dbReference>
<dbReference type="PANTHER" id="PTHR30146">
    <property type="entry name" value="LACI-RELATED TRANSCRIPTIONAL REPRESSOR"/>
    <property type="match status" value="1"/>
</dbReference>
<dbReference type="SMART" id="SM00354">
    <property type="entry name" value="HTH_LACI"/>
    <property type="match status" value="1"/>
</dbReference>
<protein>
    <submittedName>
        <fullName evidence="5">LacI family transcriptional regulator</fullName>
    </submittedName>
</protein>
<dbReference type="Pfam" id="PF13407">
    <property type="entry name" value="Peripla_BP_4"/>
    <property type="match status" value="1"/>
</dbReference>
<reference evidence="6" key="1">
    <citation type="submission" date="2016-10" db="EMBL/GenBank/DDBJ databases">
        <authorList>
            <person name="Varghese N."/>
            <person name="Submissions S."/>
        </authorList>
    </citation>
    <scope>NUCLEOTIDE SEQUENCE [LARGE SCALE GENOMIC DNA]</scope>
    <source>
        <strain evidence="6">DSM 24729</strain>
    </source>
</reference>
<evidence type="ECO:0000256" key="1">
    <source>
        <dbReference type="ARBA" id="ARBA00023015"/>
    </source>
</evidence>
<gene>
    <name evidence="5" type="ORF">SAMN04487992_10268</name>
</gene>
<evidence type="ECO:0000256" key="3">
    <source>
        <dbReference type="ARBA" id="ARBA00023163"/>
    </source>
</evidence>
<dbReference type="RefSeq" id="WP_074537422.1">
    <property type="nucleotide sequence ID" value="NZ_FNBD01000002.1"/>
</dbReference>
<dbReference type="Proteomes" id="UP000182114">
    <property type="component" value="Unassembled WGS sequence"/>
</dbReference>
<evidence type="ECO:0000313" key="5">
    <source>
        <dbReference type="EMBL" id="SDE58251.1"/>
    </source>
</evidence>
<keyword evidence="6" id="KW-1185">Reference proteome</keyword>
<dbReference type="InterPro" id="IPR010982">
    <property type="entry name" value="Lambda_DNA-bd_dom_sf"/>
</dbReference>
<dbReference type="Gene3D" id="1.10.260.40">
    <property type="entry name" value="lambda repressor-like DNA-binding domains"/>
    <property type="match status" value="1"/>
</dbReference>
<dbReference type="InterPro" id="IPR028082">
    <property type="entry name" value="Peripla_BP_I"/>
</dbReference>
<dbReference type="InterPro" id="IPR025997">
    <property type="entry name" value="SBP_2_dom"/>
</dbReference>
<keyword evidence="2" id="KW-0238">DNA-binding</keyword>
<dbReference type="SUPFAM" id="SSF53822">
    <property type="entry name" value="Periplasmic binding protein-like I"/>
    <property type="match status" value="1"/>
</dbReference>
<evidence type="ECO:0000259" key="4">
    <source>
        <dbReference type="PROSITE" id="PS50932"/>
    </source>
</evidence>
<dbReference type="EMBL" id="FNBD01000002">
    <property type="protein sequence ID" value="SDE58251.1"/>
    <property type="molecule type" value="Genomic_DNA"/>
</dbReference>
<dbReference type="SUPFAM" id="SSF47413">
    <property type="entry name" value="lambda repressor-like DNA-binding domains"/>
    <property type="match status" value="1"/>
</dbReference>
<dbReference type="eggNOG" id="COG1609">
    <property type="taxonomic scope" value="Bacteria"/>
</dbReference>
<accession>A0A1G7E3L7</accession>
<proteinExistence type="predicted"/>
<evidence type="ECO:0000256" key="2">
    <source>
        <dbReference type="ARBA" id="ARBA00023125"/>
    </source>
</evidence>